<evidence type="ECO:0000313" key="1">
    <source>
        <dbReference type="EMBL" id="EYB83437.1"/>
    </source>
</evidence>
<protein>
    <submittedName>
        <fullName evidence="1">Uncharacterized protein</fullName>
    </submittedName>
</protein>
<proteinExistence type="predicted"/>
<reference evidence="2" key="1">
    <citation type="journal article" date="2015" name="Nat. Genet.">
        <title>The genome and transcriptome of the zoonotic hookworm Ancylostoma ceylanicum identify infection-specific gene families.</title>
        <authorList>
            <person name="Schwarz E.M."/>
            <person name="Hu Y."/>
            <person name="Antoshechkin I."/>
            <person name="Miller M.M."/>
            <person name="Sternberg P.W."/>
            <person name="Aroian R.V."/>
        </authorList>
    </citation>
    <scope>NUCLEOTIDE SEQUENCE</scope>
    <source>
        <strain evidence="2">HY135</strain>
    </source>
</reference>
<accession>A0A016RZC4</accession>
<dbReference type="AlphaFoldDB" id="A0A016RZC4"/>
<dbReference type="EMBL" id="JARK01001671">
    <property type="protein sequence ID" value="EYB83437.1"/>
    <property type="molecule type" value="Genomic_DNA"/>
</dbReference>
<evidence type="ECO:0000313" key="2">
    <source>
        <dbReference type="Proteomes" id="UP000024635"/>
    </source>
</evidence>
<gene>
    <name evidence="1" type="primary">Acey_s0335.g2862</name>
    <name evidence="1" type="ORF">Y032_0335g2862</name>
</gene>
<name>A0A016RZC4_9BILA</name>
<sequence length="73" mass="8226">MAWHVGPGMSVKHAFVTNRLCTRSNASPHACQPVEYIVANVLNNELTSIFDRKDTIGLTEIEELRESHHLLNL</sequence>
<keyword evidence="2" id="KW-1185">Reference proteome</keyword>
<organism evidence="1 2">
    <name type="scientific">Ancylostoma ceylanicum</name>
    <dbReference type="NCBI Taxonomy" id="53326"/>
    <lineage>
        <taxon>Eukaryota</taxon>
        <taxon>Metazoa</taxon>
        <taxon>Ecdysozoa</taxon>
        <taxon>Nematoda</taxon>
        <taxon>Chromadorea</taxon>
        <taxon>Rhabditida</taxon>
        <taxon>Rhabditina</taxon>
        <taxon>Rhabditomorpha</taxon>
        <taxon>Strongyloidea</taxon>
        <taxon>Ancylostomatidae</taxon>
        <taxon>Ancylostomatinae</taxon>
        <taxon>Ancylostoma</taxon>
    </lineage>
</organism>
<comment type="caution">
    <text evidence="1">The sequence shown here is derived from an EMBL/GenBank/DDBJ whole genome shotgun (WGS) entry which is preliminary data.</text>
</comment>
<dbReference type="Proteomes" id="UP000024635">
    <property type="component" value="Unassembled WGS sequence"/>
</dbReference>